<dbReference type="PANTHER" id="PTHR44196:SF1">
    <property type="entry name" value="DEHYDROGENASE_REDUCTASE SDR FAMILY MEMBER 7B"/>
    <property type="match status" value="1"/>
</dbReference>
<keyword evidence="5" id="KW-1185">Reference proteome</keyword>
<protein>
    <submittedName>
        <fullName evidence="4">SDR family NAD(P)-dependent oxidoreductase</fullName>
    </submittedName>
</protein>
<dbReference type="InterPro" id="IPR002347">
    <property type="entry name" value="SDR_fam"/>
</dbReference>
<dbReference type="RefSeq" id="WP_322518568.1">
    <property type="nucleotide sequence ID" value="NZ_CBHWAX010000117.1"/>
</dbReference>
<keyword evidence="2" id="KW-0560">Oxidoreductase</keyword>
<evidence type="ECO:0000256" key="1">
    <source>
        <dbReference type="ARBA" id="ARBA00006484"/>
    </source>
</evidence>
<organism evidence="4 5">
    <name type="scientific">Chitinophaga sancti</name>
    <dbReference type="NCBI Taxonomy" id="1004"/>
    <lineage>
        <taxon>Bacteria</taxon>
        <taxon>Pseudomonadati</taxon>
        <taxon>Bacteroidota</taxon>
        <taxon>Chitinophagia</taxon>
        <taxon>Chitinophagales</taxon>
        <taxon>Chitinophagaceae</taxon>
        <taxon>Chitinophaga</taxon>
    </lineage>
</organism>
<dbReference type="InterPro" id="IPR020904">
    <property type="entry name" value="Sc_DH/Rdtase_CS"/>
</dbReference>
<feature type="domain" description="Ketoreductase" evidence="3">
    <location>
        <begin position="11"/>
        <end position="184"/>
    </location>
</feature>
<sequence length="261" mass="28600">MHKNDINFTNKIVWITGASSGIGEALAVLLAQKKAKLILTARRAEALEALAQNLHTAVKILAADLCATDFQNLTKEALESFGTIDMVIHAAGIGQRSLAVETPLTVYRRLMEINFFAPVAITGYLLPVCKAHMVVIGSMSGLMGFPGRTGYAASKHALKGYFETLQVEQEVPVTIVSPGRVQTNLSLSALTADGTPHGVMDEAQVKGIPVMECATRILKGVAMQKKHVIIARKEKYLYWLHWWWPKAYFKVAGKYSFTQGK</sequence>
<accession>A0ABZ0XM63</accession>
<reference evidence="4 5" key="1">
    <citation type="submission" date="2023-11" db="EMBL/GenBank/DDBJ databases">
        <title>MicrobeMod: A computational toolkit for identifying prokaryotic methylation and restriction-modification with nanopore sequencing.</title>
        <authorList>
            <person name="Crits-Christoph A."/>
            <person name="Kang S.C."/>
            <person name="Lee H."/>
            <person name="Ostrov N."/>
        </authorList>
    </citation>
    <scope>NUCLEOTIDE SEQUENCE [LARGE SCALE GENOMIC DNA]</scope>
    <source>
        <strain evidence="4 5">ATCC 23090</strain>
    </source>
</reference>
<dbReference type="EMBL" id="CP140154">
    <property type="protein sequence ID" value="WQG91778.1"/>
    <property type="molecule type" value="Genomic_DNA"/>
</dbReference>
<comment type="similarity">
    <text evidence="1">Belongs to the short-chain dehydrogenases/reductases (SDR) family.</text>
</comment>
<proteinExistence type="inferred from homology"/>
<evidence type="ECO:0000313" key="4">
    <source>
        <dbReference type="EMBL" id="WQG91778.1"/>
    </source>
</evidence>
<evidence type="ECO:0000313" key="5">
    <source>
        <dbReference type="Proteomes" id="UP001326715"/>
    </source>
</evidence>
<dbReference type="InterPro" id="IPR057326">
    <property type="entry name" value="KR_dom"/>
</dbReference>
<dbReference type="SMART" id="SM00822">
    <property type="entry name" value="PKS_KR"/>
    <property type="match status" value="1"/>
</dbReference>
<dbReference type="PROSITE" id="PS00061">
    <property type="entry name" value="ADH_SHORT"/>
    <property type="match status" value="1"/>
</dbReference>
<gene>
    <name evidence="4" type="ORF">SR876_09695</name>
</gene>
<dbReference type="Proteomes" id="UP001326715">
    <property type="component" value="Chromosome"/>
</dbReference>
<dbReference type="PRINTS" id="PR00081">
    <property type="entry name" value="GDHRDH"/>
</dbReference>
<dbReference type="InterPro" id="IPR036291">
    <property type="entry name" value="NAD(P)-bd_dom_sf"/>
</dbReference>
<dbReference type="SUPFAM" id="SSF51735">
    <property type="entry name" value="NAD(P)-binding Rossmann-fold domains"/>
    <property type="match status" value="1"/>
</dbReference>
<name>A0ABZ0XM63_9BACT</name>
<dbReference type="Pfam" id="PF00106">
    <property type="entry name" value="adh_short"/>
    <property type="match status" value="1"/>
</dbReference>
<dbReference type="Gene3D" id="3.40.50.720">
    <property type="entry name" value="NAD(P)-binding Rossmann-like Domain"/>
    <property type="match status" value="1"/>
</dbReference>
<dbReference type="PANTHER" id="PTHR44196">
    <property type="entry name" value="DEHYDROGENASE/REDUCTASE SDR FAMILY MEMBER 7B"/>
    <property type="match status" value="1"/>
</dbReference>
<evidence type="ECO:0000256" key="2">
    <source>
        <dbReference type="ARBA" id="ARBA00023002"/>
    </source>
</evidence>
<evidence type="ECO:0000259" key="3">
    <source>
        <dbReference type="SMART" id="SM00822"/>
    </source>
</evidence>